<keyword evidence="3" id="KW-0812">Transmembrane</keyword>
<reference evidence="4" key="1">
    <citation type="submission" date="2021-01" db="EMBL/GenBank/DDBJ databases">
        <authorList>
            <person name="Corre E."/>
            <person name="Pelletier E."/>
            <person name="Niang G."/>
            <person name="Scheremetjew M."/>
            <person name="Finn R."/>
            <person name="Kale V."/>
            <person name="Holt S."/>
            <person name="Cochrane G."/>
            <person name="Meng A."/>
            <person name="Brown T."/>
            <person name="Cohen L."/>
        </authorList>
    </citation>
    <scope>NUCLEOTIDE SEQUENCE</scope>
    <source>
        <strain evidence="4">Isolate 1302-5</strain>
    </source>
</reference>
<dbReference type="InterPro" id="IPR043141">
    <property type="entry name" value="Ribosomal_uL10-like_sf"/>
</dbReference>
<keyword evidence="3" id="KW-1133">Transmembrane helix</keyword>
<keyword evidence="3" id="KW-0472">Membrane</keyword>
<protein>
    <submittedName>
        <fullName evidence="4">Uncharacterized protein</fullName>
    </submittedName>
</protein>
<evidence type="ECO:0000256" key="2">
    <source>
        <dbReference type="SAM" id="MobiDB-lite"/>
    </source>
</evidence>
<dbReference type="InterPro" id="IPR051742">
    <property type="entry name" value="Ribosome_Assembly_uL10"/>
</dbReference>
<feature type="transmembrane region" description="Helical" evidence="3">
    <location>
        <begin position="21"/>
        <end position="44"/>
    </location>
</feature>
<name>A0A7S4MHA8_9STRA</name>
<dbReference type="AlphaFoldDB" id="A0A7S4MHA8"/>
<sequence>MVDQDGASPPRRTDGTRRYAIDVRIFLAVITTAMACSFFAGVAFGPTPAELGVAQQQQLQQQQLQQQQQQQPEVPPAASSGGAAQSPAASERKGGKESWTVCKEGQPLSAEACKILTHFGVKLAEFRVELVCRWSREEGEFEMLR</sequence>
<dbReference type="GO" id="GO:0000956">
    <property type="term" value="P:nuclear-transcribed mRNA catabolic process"/>
    <property type="evidence" value="ECO:0007669"/>
    <property type="project" value="TreeGrafter"/>
</dbReference>
<dbReference type="PANTHER" id="PTHR45841">
    <property type="entry name" value="MRNA TURNOVER PROTEIN 4 MRTO4"/>
    <property type="match status" value="1"/>
</dbReference>
<dbReference type="GO" id="GO:0042273">
    <property type="term" value="P:ribosomal large subunit biogenesis"/>
    <property type="evidence" value="ECO:0007669"/>
    <property type="project" value="TreeGrafter"/>
</dbReference>
<feature type="region of interest" description="Disordered" evidence="2">
    <location>
        <begin position="55"/>
        <end position="99"/>
    </location>
</feature>
<evidence type="ECO:0000256" key="3">
    <source>
        <dbReference type="SAM" id="Phobius"/>
    </source>
</evidence>
<dbReference type="InterPro" id="IPR043164">
    <property type="entry name" value="Ribosomal_uL10-like_insert_sf"/>
</dbReference>
<organism evidence="4">
    <name type="scientific">Odontella aurita</name>
    <dbReference type="NCBI Taxonomy" id="265563"/>
    <lineage>
        <taxon>Eukaryota</taxon>
        <taxon>Sar</taxon>
        <taxon>Stramenopiles</taxon>
        <taxon>Ochrophyta</taxon>
        <taxon>Bacillariophyta</taxon>
        <taxon>Mediophyceae</taxon>
        <taxon>Biddulphiophycidae</taxon>
        <taxon>Eupodiscales</taxon>
        <taxon>Odontellaceae</taxon>
        <taxon>Odontella</taxon>
    </lineage>
</organism>
<evidence type="ECO:0000313" key="4">
    <source>
        <dbReference type="EMBL" id="CAE2222374.1"/>
    </source>
</evidence>
<proteinExistence type="inferred from homology"/>
<dbReference type="GO" id="GO:0003723">
    <property type="term" value="F:RNA binding"/>
    <property type="evidence" value="ECO:0007669"/>
    <property type="project" value="TreeGrafter"/>
</dbReference>
<dbReference type="Gene3D" id="3.30.70.1730">
    <property type="match status" value="1"/>
</dbReference>
<dbReference type="PANTHER" id="PTHR45841:SF1">
    <property type="entry name" value="MRNA TURNOVER PROTEIN 4 HOMOLOG"/>
    <property type="match status" value="1"/>
</dbReference>
<evidence type="ECO:0000256" key="1">
    <source>
        <dbReference type="ARBA" id="ARBA00008889"/>
    </source>
</evidence>
<dbReference type="Gene3D" id="3.90.105.20">
    <property type="match status" value="1"/>
</dbReference>
<accession>A0A7S4MHA8</accession>
<dbReference type="EMBL" id="HBKQ01012932">
    <property type="protein sequence ID" value="CAE2222374.1"/>
    <property type="molecule type" value="Transcribed_RNA"/>
</dbReference>
<dbReference type="GO" id="GO:0005730">
    <property type="term" value="C:nucleolus"/>
    <property type="evidence" value="ECO:0007669"/>
    <property type="project" value="TreeGrafter"/>
</dbReference>
<comment type="similarity">
    <text evidence="1">Belongs to the universal ribosomal protein uL10 family.</text>
</comment>
<feature type="compositionally biased region" description="Low complexity" evidence="2">
    <location>
        <begin position="55"/>
        <end position="89"/>
    </location>
</feature>
<dbReference type="GO" id="GO:0006364">
    <property type="term" value="P:rRNA processing"/>
    <property type="evidence" value="ECO:0007669"/>
    <property type="project" value="TreeGrafter"/>
</dbReference>
<dbReference type="GO" id="GO:0030687">
    <property type="term" value="C:preribosome, large subunit precursor"/>
    <property type="evidence" value="ECO:0007669"/>
    <property type="project" value="TreeGrafter"/>
</dbReference>
<gene>
    <name evidence="4" type="ORF">OAUR00152_LOCUS8855</name>
</gene>